<dbReference type="GO" id="GO:0016740">
    <property type="term" value="F:transferase activity"/>
    <property type="evidence" value="ECO:0007669"/>
    <property type="project" value="UniProtKB-KW"/>
</dbReference>
<dbReference type="EMBL" id="NKJJ02000013">
    <property type="protein sequence ID" value="TPR01199.1"/>
    <property type="molecule type" value="Genomic_DNA"/>
</dbReference>
<gene>
    <name evidence="2" type="ORF">CAN33_0038105</name>
</gene>
<accession>A0A505HR44</accession>
<proteinExistence type="predicted"/>
<keyword evidence="2" id="KW-0808">Transferase</keyword>
<organism evidence="2 3">
    <name type="scientific">Aspergillus niger</name>
    <dbReference type="NCBI Taxonomy" id="5061"/>
    <lineage>
        <taxon>Eukaryota</taxon>
        <taxon>Fungi</taxon>
        <taxon>Dikarya</taxon>
        <taxon>Ascomycota</taxon>
        <taxon>Pezizomycotina</taxon>
        <taxon>Eurotiomycetes</taxon>
        <taxon>Eurotiomycetidae</taxon>
        <taxon>Eurotiales</taxon>
        <taxon>Aspergillaceae</taxon>
        <taxon>Aspergillus</taxon>
        <taxon>Aspergillus subgen. Circumdati</taxon>
    </lineage>
</organism>
<dbReference type="Proteomes" id="UP000197666">
    <property type="component" value="Unassembled WGS sequence"/>
</dbReference>
<sequence length="256" mass="27670">MAHTLDDYTIAWICALPLEVLVTSSRSGTIWPVLGIQPLNHLQHATQIIVEATALLELDSTKRAKLPGTSLEAFLNSVINLAKKAREQPSGQEILGKLNSLQPIVEDIILIKNAVNNALASPAPSGRARLHTRRHRTAEPPQTASVRDRETVVKLDANAAAVLRQVSSEDLCKRVNDALGSRINLLGKAPQAIAAKQLKSGDVVLHTATTAEADTLKDTEEEWVKVLGTSARVVRPTYGVIVHGVRTSKESIDTDN</sequence>
<name>A0A505HR44_ASPNG</name>
<reference evidence="3" key="1">
    <citation type="submission" date="2018-10" db="EMBL/GenBank/DDBJ databases">
        <title>FDA dAtabase for Regulatory Grade micrObial Sequences (FDA-ARGOS): Supporting development and validation of Infectious Disease Dx tests.</title>
        <authorList>
            <person name="Kerrigan L."/>
            <person name="Tallon L."/>
            <person name="Sadzewicz L."/>
            <person name="Sengamalay N."/>
            <person name="Ott S."/>
            <person name="Godinez A."/>
            <person name="Nagaraj S."/>
            <person name="Vavikolanu K."/>
            <person name="Nadendla S."/>
            <person name="George J."/>
            <person name="Sichtig H."/>
        </authorList>
    </citation>
    <scope>NUCLEOTIDE SEQUENCE [LARGE SCALE GENOMIC DNA]</scope>
    <source>
        <strain evidence="3">FDAARGOS_311</strain>
    </source>
</reference>
<comment type="caution">
    <text evidence="2">The sequence shown here is derived from an EMBL/GenBank/DDBJ whole genome shotgun (WGS) entry which is preliminary data.</text>
</comment>
<dbReference type="VEuPathDB" id="FungiDB:ASPNIDRAFT2_44374"/>
<protein>
    <submittedName>
        <fullName evidence="2">Glycosyltransferase sugar-binding region containing DXD motif family protein</fullName>
    </submittedName>
</protein>
<dbReference type="AlphaFoldDB" id="A0A505HR44"/>
<dbReference type="VEuPathDB" id="FungiDB:An03g03380"/>
<evidence type="ECO:0000256" key="1">
    <source>
        <dbReference type="SAM" id="MobiDB-lite"/>
    </source>
</evidence>
<dbReference type="VEuPathDB" id="FungiDB:ATCC64974_84760"/>
<evidence type="ECO:0000313" key="2">
    <source>
        <dbReference type="EMBL" id="TPR01199.1"/>
    </source>
</evidence>
<feature type="region of interest" description="Disordered" evidence="1">
    <location>
        <begin position="122"/>
        <end position="148"/>
    </location>
</feature>
<evidence type="ECO:0000313" key="3">
    <source>
        <dbReference type="Proteomes" id="UP000197666"/>
    </source>
</evidence>